<dbReference type="SUPFAM" id="SSF56601">
    <property type="entry name" value="beta-lactamase/transpeptidase-like"/>
    <property type="match status" value="1"/>
</dbReference>
<evidence type="ECO:0000313" key="3">
    <source>
        <dbReference type="EMBL" id="XBO43847.1"/>
    </source>
</evidence>
<dbReference type="GO" id="GO:0016787">
    <property type="term" value="F:hydrolase activity"/>
    <property type="evidence" value="ECO:0007669"/>
    <property type="project" value="UniProtKB-KW"/>
</dbReference>
<protein>
    <submittedName>
        <fullName evidence="3">Serine hydrolase</fullName>
        <ecNumber evidence="3">3.-.-.-</ecNumber>
    </submittedName>
</protein>
<dbReference type="Pfam" id="PF00144">
    <property type="entry name" value="Beta-lactamase"/>
    <property type="match status" value="1"/>
</dbReference>
<dbReference type="EC" id="3.-.-.-" evidence="3"/>
<accession>A0AAU7JTV2</accession>
<proteinExistence type="predicted"/>
<feature type="region of interest" description="Disordered" evidence="1">
    <location>
        <begin position="43"/>
        <end position="69"/>
    </location>
</feature>
<evidence type="ECO:0000256" key="1">
    <source>
        <dbReference type="SAM" id="MobiDB-lite"/>
    </source>
</evidence>
<dbReference type="InterPro" id="IPR001466">
    <property type="entry name" value="Beta-lactam-related"/>
</dbReference>
<dbReference type="PANTHER" id="PTHR43283">
    <property type="entry name" value="BETA-LACTAMASE-RELATED"/>
    <property type="match status" value="1"/>
</dbReference>
<evidence type="ECO:0000259" key="2">
    <source>
        <dbReference type="Pfam" id="PF00144"/>
    </source>
</evidence>
<dbReference type="RefSeq" id="WP_406831291.1">
    <property type="nucleotide sequence ID" value="NZ_CP157483.1"/>
</dbReference>
<dbReference type="EMBL" id="CP157483">
    <property type="protein sequence ID" value="XBO43847.1"/>
    <property type="molecule type" value="Genomic_DNA"/>
</dbReference>
<gene>
    <name evidence="3" type="ORF">ABEG17_00515</name>
</gene>
<dbReference type="PANTHER" id="PTHR43283:SF7">
    <property type="entry name" value="BETA-LACTAMASE-RELATED DOMAIN-CONTAINING PROTEIN"/>
    <property type="match status" value="1"/>
</dbReference>
<dbReference type="Gene3D" id="3.40.710.10">
    <property type="entry name" value="DD-peptidase/beta-lactamase superfamily"/>
    <property type="match status" value="1"/>
</dbReference>
<name>A0AAU7JTV2_9MICO</name>
<dbReference type="InterPro" id="IPR012338">
    <property type="entry name" value="Beta-lactam/transpept-like"/>
</dbReference>
<dbReference type="AlphaFoldDB" id="A0AAU7JTV2"/>
<dbReference type="InterPro" id="IPR050789">
    <property type="entry name" value="Diverse_Enzym_Activities"/>
</dbReference>
<organism evidence="3">
    <name type="scientific">Pedococcus sp. KACC 23699</name>
    <dbReference type="NCBI Taxonomy" id="3149228"/>
    <lineage>
        <taxon>Bacteria</taxon>
        <taxon>Bacillati</taxon>
        <taxon>Actinomycetota</taxon>
        <taxon>Actinomycetes</taxon>
        <taxon>Micrococcales</taxon>
        <taxon>Intrasporangiaceae</taxon>
        <taxon>Pedococcus</taxon>
    </lineage>
</organism>
<keyword evidence="3" id="KW-0378">Hydrolase</keyword>
<feature type="domain" description="Beta-lactamase-related" evidence="2">
    <location>
        <begin position="92"/>
        <end position="378"/>
    </location>
</feature>
<sequence length="403" mass="42656">MSSRARPPTSHVAPGRARPGWLMSGGTAALAALLLVGGCSGTATPTPSDRAPTRPASSFPGRPVTPDPDKITSATRTYLTNIYSPAISNVRAVLVTVDHRALVQLYRSSTPARAHDVHSVTKSVIATLVGIALSEGRLHSLDDTLATLLPQHAAEMNSTVRAITLRQLLTMTAGLPPDQANGNAPASMSGADWVGNILRTGTVAPPGRSFAYSSAGSHLLSAILTRATGMSALDYARSRLFGPLGIDSRHAVEPRTEDKGAIAAYDKADFAWPKDPRGIQLGFAALKMSPRDMAKLGQLYLDGGRWNGRQVVPAQWVKASTTAQVGTRGDRAALAESYGYQWWVTQERGHHAFAAFGFGGQVVEVVPDLRLVVVVATEAIEPNLRWEHVRGMIADAIVPAVGG</sequence>
<reference evidence="3" key="1">
    <citation type="submission" date="2024-05" db="EMBL/GenBank/DDBJ databases">
        <authorList>
            <person name="Kim S."/>
            <person name="Heo J."/>
            <person name="Choi H."/>
            <person name="Choi Y."/>
            <person name="Kwon S.-W."/>
            <person name="Kim Y."/>
        </authorList>
    </citation>
    <scope>NUCLEOTIDE SEQUENCE</scope>
    <source>
        <strain evidence="3">KACC 23699</strain>
    </source>
</reference>